<organism evidence="3">
    <name type="scientific">uncultured Sulfurovum sp</name>
    <dbReference type="NCBI Taxonomy" id="269237"/>
    <lineage>
        <taxon>Bacteria</taxon>
        <taxon>Pseudomonadati</taxon>
        <taxon>Campylobacterota</taxon>
        <taxon>Epsilonproteobacteria</taxon>
        <taxon>Campylobacterales</taxon>
        <taxon>Sulfurovaceae</taxon>
        <taxon>Sulfurovum</taxon>
        <taxon>environmental samples</taxon>
    </lineage>
</organism>
<dbReference type="InterPro" id="IPR013321">
    <property type="entry name" value="Arc_rbn_hlx_hlx"/>
</dbReference>
<dbReference type="AlphaFoldDB" id="A0A6S6TWJ6"/>
<dbReference type="GO" id="GO:0006355">
    <property type="term" value="P:regulation of DNA-templated transcription"/>
    <property type="evidence" value="ECO:0007669"/>
    <property type="project" value="InterPro"/>
</dbReference>
<dbReference type="EMBL" id="CACVAZ010000169">
    <property type="protein sequence ID" value="CAA6823824.1"/>
    <property type="molecule type" value="Genomic_DNA"/>
</dbReference>
<dbReference type="Gene3D" id="1.10.1220.10">
    <property type="entry name" value="Met repressor-like"/>
    <property type="match status" value="1"/>
</dbReference>
<evidence type="ECO:0000256" key="2">
    <source>
        <dbReference type="ARBA" id="ARBA00022649"/>
    </source>
</evidence>
<dbReference type="GO" id="GO:0000987">
    <property type="term" value="F:cis-regulatory region sequence-specific DNA binding"/>
    <property type="evidence" value="ECO:0007669"/>
    <property type="project" value="InterPro"/>
</dbReference>
<comment type="similarity">
    <text evidence="1">Belongs to the RelB/DinJ antitoxin family.</text>
</comment>
<dbReference type="GO" id="GO:0006351">
    <property type="term" value="P:DNA-templated transcription"/>
    <property type="evidence" value="ECO:0007669"/>
    <property type="project" value="TreeGrafter"/>
</dbReference>
<keyword evidence="2" id="KW-1277">Toxin-antitoxin system</keyword>
<proteinExistence type="inferred from homology"/>
<dbReference type="Pfam" id="PF04221">
    <property type="entry name" value="RelB"/>
    <property type="match status" value="1"/>
</dbReference>
<dbReference type="InterPro" id="IPR026262">
    <property type="entry name" value="DinJ"/>
</dbReference>
<evidence type="ECO:0000256" key="1">
    <source>
        <dbReference type="ARBA" id="ARBA00010562"/>
    </source>
</evidence>
<dbReference type="GO" id="GO:0015643">
    <property type="term" value="F:toxic substance binding"/>
    <property type="evidence" value="ECO:0007669"/>
    <property type="project" value="InterPro"/>
</dbReference>
<evidence type="ECO:0000313" key="3">
    <source>
        <dbReference type="EMBL" id="CAA6823824.1"/>
    </source>
</evidence>
<accession>A0A6S6TWJ6</accession>
<dbReference type="GO" id="GO:0044010">
    <property type="term" value="P:single-species biofilm formation"/>
    <property type="evidence" value="ECO:0007669"/>
    <property type="project" value="InterPro"/>
</dbReference>
<dbReference type="PIRSF" id="PIRSF003108">
    <property type="entry name" value="DinJ"/>
    <property type="match status" value="1"/>
</dbReference>
<reference evidence="3" key="1">
    <citation type="submission" date="2020-01" db="EMBL/GenBank/DDBJ databases">
        <authorList>
            <person name="Meier V. D."/>
            <person name="Meier V D."/>
        </authorList>
    </citation>
    <scope>NUCLEOTIDE SEQUENCE</scope>
    <source>
        <strain evidence="3">HLG_WM_MAG_02</strain>
    </source>
</reference>
<dbReference type="InterPro" id="IPR007337">
    <property type="entry name" value="RelB/DinJ"/>
</dbReference>
<name>A0A6S6TWJ6_9BACT</name>
<sequence>MTIPVKETTSIKLDVEVKAKAKEIFKELGITMGEAVNIFLNQVALHKGLPFEVKIPNDETKKVIEEARKGINMESTSIEEMIAEREHMNNA</sequence>
<dbReference type="PANTHER" id="PTHR38781">
    <property type="entry name" value="ANTITOXIN DINJ-RELATED"/>
    <property type="match status" value="1"/>
</dbReference>
<dbReference type="PANTHER" id="PTHR38781:SF1">
    <property type="entry name" value="ANTITOXIN DINJ-RELATED"/>
    <property type="match status" value="1"/>
</dbReference>
<gene>
    <name evidence="3" type="ORF">HELGO_WM55555</name>
</gene>
<protein>
    <submittedName>
        <fullName evidence="3">DNA-damage-inducible protein J</fullName>
    </submittedName>
</protein>
<dbReference type="NCBIfam" id="TIGR02384">
    <property type="entry name" value="RelB_DinJ"/>
    <property type="match status" value="1"/>
</dbReference>